<dbReference type="InterPro" id="IPR050654">
    <property type="entry name" value="AChE-related_enzymes"/>
</dbReference>
<comment type="caution">
    <text evidence="6">The sequence shown here is derived from an EMBL/GenBank/DDBJ whole genome shotgun (WGS) entry which is preliminary data.</text>
</comment>
<dbReference type="InterPro" id="IPR029058">
    <property type="entry name" value="AB_hydrolase_fold"/>
</dbReference>
<gene>
    <name evidence="6" type="ORF">EG327_007473</name>
</gene>
<dbReference type="AlphaFoldDB" id="A0A8H3ZI65"/>
<name>A0A8H3ZI65_VENIN</name>
<dbReference type="EC" id="3.1.1.-" evidence="3"/>
<dbReference type="Pfam" id="PF00135">
    <property type="entry name" value="COesterase"/>
    <property type="match status" value="1"/>
</dbReference>
<dbReference type="GO" id="GO:0052689">
    <property type="term" value="F:carboxylic ester hydrolase activity"/>
    <property type="evidence" value="ECO:0007669"/>
    <property type="project" value="TreeGrafter"/>
</dbReference>
<organism evidence="6 7">
    <name type="scientific">Venturia inaequalis</name>
    <name type="common">Apple scab fungus</name>
    <dbReference type="NCBI Taxonomy" id="5025"/>
    <lineage>
        <taxon>Eukaryota</taxon>
        <taxon>Fungi</taxon>
        <taxon>Dikarya</taxon>
        <taxon>Ascomycota</taxon>
        <taxon>Pezizomycotina</taxon>
        <taxon>Dothideomycetes</taxon>
        <taxon>Pleosporomycetidae</taxon>
        <taxon>Venturiales</taxon>
        <taxon>Venturiaceae</taxon>
        <taxon>Venturia</taxon>
    </lineage>
</organism>
<evidence type="ECO:0000256" key="1">
    <source>
        <dbReference type="ARBA" id="ARBA00005964"/>
    </source>
</evidence>
<dbReference type="PANTHER" id="PTHR43918">
    <property type="entry name" value="ACETYLCHOLINESTERASE"/>
    <property type="match status" value="1"/>
</dbReference>
<dbReference type="Proteomes" id="UP000490939">
    <property type="component" value="Unassembled WGS sequence"/>
</dbReference>
<keyword evidence="2 3" id="KW-0378">Hydrolase</keyword>
<dbReference type="PROSITE" id="PS00941">
    <property type="entry name" value="CARBOXYLESTERASE_B_2"/>
    <property type="match status" value="1"/>
</dbReference>
<proteinExistence type="inferred from homology"/>
<dbReference type="PROSITE" id="PS00122">
    <property type="entry name" value="CARBOXYLESTERASE_B_1"/>
    <property type="match status" value="1"/>
</dbReference>
<accession>A0A8H3ZI65</accession>
<evidence type="ECO:0000256" key="4">
    <source>
        <dbReference type="SAM" id="SignalP"/>
    </source>
</evidence>
<feature type="domain" description="Carboxylesterase type B" evidence="5">
    <location>
        <begin position="25"/>
        <end position="334"/>
    </location>
</feature>
<sequence length="483" mass="51439">MRLQLVSTFIAGTLAASLNYNAPTTASISRGVVEGLQVRNGKVKAFLGIPFALSPPERFSAPQDPKPWTGTLKAQKIKPSCMQQFSGQESSAIRNFTITIFSTPMPEESEDCLYLNVWVPGGHPPEGGFSVLFWIYGGNFAFGTAGLPMYNGEHIAADQGVIVVGANYRTNVFGLPNAPGLPAGEANVGLLDQRKALKWVSSNIKSFGGNPSKVTIFGESAGGWSVKQLVAIPPAPLNFRAAIMQSEALGLSGGPESWKSLSKALNCADIACVRKAPATTIKSIIEKMSLSFEPVKDDVTCSKNVSLALTSGKAAKVPFIIGSNAQDGSIFAYVLGGVKPGDPNFSTVSKSLTELSFQCPAAAIANVATTSGFPPIYRYYFNATFPQYYPFSELGAYHAAELEPLFGTWNESRSEFERVGESMQGYWADFAKKPLAPLKGWPKIGRASQKVKVFGADRDSVVDAGEIDQACPAMAADMALAGL</sequence>
<protein>
    <recommendedName>
        <fullName evidence="3">Carboxylic ester hydrolase</fullName>
        <ecNumber evidence="3">3.1.1.-</ecNumber>
    </recommendedName>
</protein>
<evidence type="ECO:0000256" key="3">
    <source>
        <dbReference type="RuleBase" id="RU361235"/>
    </source>
</evidence>
<evidence type="ECO:0000256" key="2">
    <source>
        <dbReference type="ARBA" id="ARBA00022801"/>
    </source>
</evidence>
<dbReference type="SUPFAM" id="SSF53474">
    <property type="entry name" value="alpha/beta-Hydrolases"/>
    <property type="match status" value="1"/>
</dbReference>
<comment type="similarity">
    <text evidence="1 3">Belongs to the type-B carboxylesterase/lipase family.</text>
</comment>
<evidence type="ECO:0000259" key="5">
    <source>
        <dbReference type="Pfam" id="PF00135"/>
    </source>
</evidence>
<evidence type="ECO:0000313" key="7">
    <source>
        <dbReference type="Proteomes" id="UP000490939"/>
    </source>
</evidence>
<keyword evidence="4" id="KW-0732">Signal</keyword>
<dbReference type="Gene3D" id="3.40.50.1820">
    <property type="entry name" value="alpha/beta hydrolase"/>
    <property type="match status" value="2"/>
</dbReference>
<dbReference type="InterPro" id="IPR019819">
    <property type="entry name" value="Carboxylesterase_B_CS"/>
</dbReference>
<dbReference type="InterPro" id="IPR002018">
    <property type="entry name" value="CarbesteraseB"/>
</dbReference>
<dbReference type="InterPro" id="IPR019826">
    <property type="entry name" value="Carboxylesterase_B_AS"/>
</dbReference>
<keyword evidence="7" id="KW-1185">Reference proteome</keyword>
<dbReference type="EMBL" id="WNWR01000045">
    <property type="protein sequence ID" value="KAE9992846.1"/>
    <property type="molecule type" value="Genomic_DNA"/>
</dbReference>
<evidence type="ECO:0000313" key="6">
    <source>
        <dbReference type="EMBL" id="KAE9992846.1"/>
    </source>
</evidence>
<dbReference type="PANTHER" id="PTHR43918:SF4">
    <property type="entry name" value="CARBOXYLIC ESTER HYDROLASE"/>
    <property type="match status" value="1"/>
</dbReference>
<reference evidence="6 7" key="1">
    <citation type="submission" date="2019-07" db="EMBL/GenBank/DDBJ databases">
        <title>Venturia inaequalis Genome Resource.</title>
        <authorList>
            <person name="Lichtner F.J."/>
        </authorList>
    </citation>
    <scope>NUCLEOTIDE SEQUENCE [LARGE SCALE GENOMIC DNA]</scope>
    <source>
        <strain evidence="6 7">DMI_063113</strain>
    </source>
</reference>
<feature type="signal peptide" evidence="4">
    <location>
        <begin position="1"/>
        <end position="15"/>
    </location>
</feature>
<feature type="chain" id="PRO_5034533543" description="Carboxylic ester hydrolase" evidence="4">
    <location>
        <begin position="16"/>
        <end position="483"/>
    </location>
</feature>